<dbReference type="Proteomes" id="UP000308697">
    <property type="component" value="Unassembled WGS sequence"/>
</dbReference>
<keyword evidence="3" id="KW-1185">Reference proteome</keyword>
<dbReference type="RefSeq" id="WP_136740164.1">
    <property type="nucleotide sequence ID" value="NZ_SUMB01000004.1"/>
</dbReference>
<name>A0A4V5MKQ8_9ACTN</name>
<evidence type="ECO:0000256" key="1">
    <source>
        <dbReference type="SAM" id="MobiDB-lite"/>
    </source>
</evidence>
<dbReference type="OrthoDB" id="3864583at2"/>
<evidence type="ECO:0000313" key="2">
    <source>
        <dbReference type="EMBL" id="TJZ54238.1"/>
    </source>
</evidence>
<proteinExistence type="predicted"/>
<evidence type="ECO:0000313" key="3">
    <source>
        <dbReference type="Proteomes" id="UP000308697"/>
    </source>
</evidence>
<protein>
    <submittedName>
        <fullName evidence="2">Uncharacterized protein</fullName>
    </submittedName>
</protein>
<accession>A0A4V5MKQ8</accession>
<dbReference type="EMBL" id="SUMB01000004">
    <property type="protein sequence ID" value="TJZ54238.1"/>
    <property type="molecule type" value="Genomic_DNA"/>
</dbReference>
<dbReference type="AlphaFoldDB" id="A0A4V5MKQ8"/>
<organism evidence="2 3">
    <name type="scientific">Streptomyces piniterrae</name>
    <dbReference type="NCBI Taxonomy" id="2571125"/>
    <lineage>
        <taxon>Bacteria</taxon>
        <taxon>Bacillati</taxon>
        <taxon>Actinomycetota</taxon>
        <taxon>Actinomycetes</taxon>
        <taxon>Kitasatosporales</taxon>
        <taxon>Streptomycetaceae</taxon>
        <taxon>Streptomyces</taxon>
    </lineage>
</organism>
<comment type="caution">
    <text evidence="2">The sequence shown here is derived from an EMBL/GenBank/DDBJ whole genome shotgun (WGS) entry which is preliminary data.</text>
</comment>
<gene>
    <name evidence="2" type="ORF">FCH28_13745</name>
</gene>
<reference evidence="2 3" key="1">
    <citation type="submission" date="2019-04" db="EMBL/GenBank/DDBJ databases">
        <title>Streptomyces piniterrae sp. nov., a heliquinomycin-producing actinomycete isolated from rhizosphere soil of Pinus yunnanensis.</title>
        <authorList>
            <person name="Zhuang X."/>
            <person name="Zhao J."/>
        </authorList>
    </citation>
    <scope>NUCLEOTIDE SEQUENCE [LARGE SCALE GENOMIC DNA]</scope>
    <source>
        <strain evidence="3">jys28</strain>
    </source>
</reference>
<sequence length="388" mass="41386">MAEQGSAYTLPPIAIFPDATLPHPMPCLEAEARDEATRLAAVLAVVPAFGTAAERASGLRAATLAAARLVRALPTANSSTKADGLPARSPVQSYFRVRTAVLTAAQAAQQAALVIHRGLADLCDAPLSGSDIARETTAMRQLVVDLAGSEDSPKTPEDGGSEASDTSPGTGQGRQEEMWLSRWITGHHVHVLFNVYATIALREAVERLREGAVREATAQIERTTVYVQGFAAARAHAAALPADFYNTTIRPTMVPTVVPVPLSGSMHMEYREYRNTIDDLLAVLPDPIEDLALREPGLAFAREALLEADLIEAERHVCLVEPVVGSERSLVQPPATMDNAVSVLRVMRHARAAKIASLVRFGDHLVATAAKLRQKGGDSAAEAGRCPY</sequence>
<feature type="region of interest" description="Disordered" evidence="1">
    <location>
        <begin position="148"/>
        <end position="175"/>
    </location>
</feature>